<dbReference type="GO" id="GO:0065002">
    <property type="term" value="P:intracellular protein transmembrane transport"/>
    <property type="evidence" value="ECO:0007669"/>
    <property type="project" value="UniProtKB-UniRule"/>
</dbReference>
<reference evidence="15 16" key="1">
    <citation type="submission" date="2016-10" db="EMBL/GenBank/DDBJ databases">
        <authorList>
            <person name="de Groot N.N."/>
        </authorList>
    </citation>
    <scope>NUCLEOTIDE SEQUENCE [LARGE SCALE GENOMIC DNA]</scope>
    <source>
        <strain evidence="15 16">CGMCC 4.1877</strain>
    </source>
</reference>
<dbReference type="InterPro" id="IPR005665">
    <property type="entry name" value="SecF_bac"/>
</dbReference>
<keyword evidence="4 9" id="KW-0812">Transmembrane</keyword>
<feature type="transmembrane region" description="Helical" evidence="9">
    <location>
        <begin position="295"/>
        <end position="314"/>
    </location>
</feature>
<dbReference type="AlphaFoldDB" id="A0A1I4VMU7"/>
<feature type="domain" description="Protein translocase subunit SecDF P1" evidence="13">
    <location>
        <begin position="59"/>
        <end position="115"/>
    </location>
</feature>
<comment type="subcellular location">
    <subcellularLocation>
        <location evidence="1 9">Cell membrane</location>
        <topology evidence="1 9">Multi-pass membrane protein</topology>
    </subcellularLocation>
</comment>
<feature type="domain" description="Protein export membrane protein SecD/SecF C-terminal" evidence="12">
    <location>
        <begin position="254"/>
        <end position="420"/>
    </location>
</feature>
<name>A0A1I4VMU7_PSUAM</name>
<evidence type="ECO:0000256" key="8">
    <source>
        <dbReference type="ARBA" id="ARBA00023136"/>
    </source>
</evidence>
<dbReference type="GO" id="GO:0005886">
    <property type="term" value="C:plasma membrane"/>
    <property type="evidence" value="ECO:0007669"/>
    <property type="project" value="UniProtKB-SubCell"/>
</dbReference>
<evidence type="ECO:0000259" key="13">
    <source>
        <dbReference type="Pfam" id="PF21760"/>
    </source>
</evidence>
<comment type="subunit">
    <text evidence="9">Forms a complex with SecF. Part of the essential Sec protein translocation apparatus which comprises SecA, SecYEG and auxiliary proteins SecDF. Other proteins may also be involved.</text>
</comment>
<dbReference type="NCBIfam" id="TIGR00966">
    <property type="entry name" value="transloc_SecF"/>
    <property type="match status" value="1"/>
</dbReference>
<evidence type="ECO:0000313" key="15">
    <source>
        <dbReference type="EMBL" id="SFN02439.1"/>
    </source>
</evidence>
<feature type="transmembrane region" description="Helical" evidence="9">
    <location>
        <begin position="397"/>
        <end position="425"/>
    </location>
</feature>
<dbReference type="SUPFAM" id="SSF82866">
    <property type="entry name" value="Multidrug efflux transporter AcrB transmembrane domain"/>
    <property type="match status" value="2"/>
</dbReference>
<comment type="function">
    <text evidence="9">Part of the Sec protein translocase complex. Interacts with the SecYEG preprotein conducting channel. SecDF uses the proton motive force (PMF) to complete protein translocation after the ATP-dependent function of SecA.</text>
</comment>
<dbReference type="NCBIfam" id="NF009583">
    <property type="entry name" value="PRK13024.1-3"/>
    <property type="match status" value="1"/>
</dbReference>
<evidence type="ECO:0000256" key="4">
    <source>
        <dbReference type="ARBA" id="ARBA00022692"/>
    </source>
</evidence>
<dbReference type="PANTHER" id="PTHR30081:SF1">
    <property type="entry name" value="PROTEIN TRANSLOCASE SUBUNIT SECD"/>
    <property type="match status" value="1"/>
</dbReference>
<evidence type="ECO:0000256" key="1">
    <source>
        <dbReference type="ARBA" id="ARBA00004651"/>
    </source>
</evidence>
<dbReference type="GO" id="GO:0015450">
    <property type="term" value="F:protein-transporting ATPase activity"/>
    <property type="evidence" value="ECO:0007669"/>
    <property type="project" value="InterPro"/>
</dbReference>
<feature type="transmembrane region" description="Helical" evidence="9">
    <location>
        <begin position="326"/>
        <end position="345"/>
    </location>
</feature>
<dbReference type="InterPro" id="IPR048634">
    <property type="entry name" value="SecD_SecF_C"/>
</dbReference>
<dbReference type="Pfam" id="PF22599">
    <property type="entry name" value="SecDF_P1_head"/>
    <property type="match status" value="1"/>
</dbReference>
<accession>A0A1I4VMU7</accession>
<evidence type="ECO:0000259" key="14">
    <source>
        <dbReference type="Pfam" id="PF22599"/>
    </source>
</evidence>
<evidence type="ECO:0000256" key="7">
    <source>
        <dbReference type="ARBA" id="ARBA00023010"/>
    </source>
</evidence>
<dbReference type="InterPro" id="IPR005791">
    <property type="entry name" value="SecD"/>
</dbReference>
<dbReference type="Pfam" id="PF02355">
    <property type="entry name" value="SecD_SecF_C"/>
    <property type="match status" value="2"/>
</dbReference>
<evidence type="ECO:0000313" key="16">
    <source>
        <dbReference type="Proteomes" id="UP000199614"/>
    </source>
</evidence>
<dbReference type="InterPro" id="IPR022813">
    <property type="entry name" value="SecD/SecF_arch_bac"/>
</dbReference>
<evidence type="ECO:0000256" key="5">
    <source>
        <dbReference type="ARBA" id="ARBA00022927"/>
    </source>
</evidence>
<feature type="transmembrane region" description="Helical" evidence="9">
    <location>
        <begin position="679"/>
        <end position="697"/>
    </location>
</feature>
<gene>
    <name evidence="10" type="primary">secF</name>
    <name evidence="9" type="synonym">secD</name>
    <name evidence="15" type="ORF">SAMN05216207_1006164</name>
</gene>
<dbReference type="HAMAP" id="MF_01464_B">
    <property type="entry name" value="SecF_B"/>
    <property type="match status" value="1"/>
</dbReference>
<dbReference type="HAMAP" id="MF_01463_B">
    <property type="entry name" value="SecD_B"/>
    <property type="match status" value="1"/>
</dbReference>
<dbReference type="OrthoDB" id="9774769at2"/>
<dbReference type="PANTHER" id="PTHR30081">
    <property type="entry name" value="PROTEIN-EXPORT MEMBRANE PROTEIN SEC"/>
    <property type="match status" value="1"/>
</dbReference>
<dbReference type="Gene3D" id="3.30.70.3400">
    <property type="match status" value="1"/>
</dbReference>
<dbReference type="InterPro" id="IPR022645">
    <property type="entry name" value="SecD/SecF_bac"/>
</dbReference>
<keyword evidence="5 9" id="KW-0653">Protein transport</keyword>
<sequence length="771" mass="79109">MPQRPVLWRALIALAVLVASGLVALTTAPTLGLDLRGGTQIVLETRDTEEVAADAEATDRVLEVLRGRVDALGVAEPSLTRSGENRIIVELPGLTDPTEAADTLGRTAQLTMHPVLGAAPVGGGSPQAQPTVDEAGQPLVLAPPALQGDMISSAMSAPNPQGVGHIVDVSFDGEGPARWQALTGQAACAPPGDPQRRVAIVLDDQVISSPQVDPPIQCQIGMVGGQTQITGNFSPEQAQELAVLIEGGALPVPVEIIEQRTVGPTLGADAIEASALAAIIGSALAGVFLIVVYRLVGLVAVVALGGYAITAYAVQTGLGATLTLPGLAAFVLAVGMAVDANVLIAERSREEYAARPRLERASENGYRHSLSAVGDAAVTSLLAAVLLFGLASGPVRGFGVTLVIGVLVSLFSALVLSRLLTLAVLRIPAVRKRPAITGIAAIGPIRTRLEALDPGFLKRSARILVVAGVVVAVALGGLLVRGLELGVEFTGGRLVEFTTTNPVSAEQARDAVGAAGYPELQVTTTGDGAVSLRAGELDDAAVGALREAVGAAGGGAEVLRDEMIGPSLGAELARGGLIALGVALLAQFAYLAYRFRWTLGAGAVAALFANIAVVVGVFAWTGRTADGVFLAALLTVIGYSVNDTVVVFDRVREHWARNAKVPFHRVVGSAVLSTLPRTVNTGVSTLVILTMLLFVGGATLADFALALIVGIVVGTISTIVVAGPVAILLEQRWTGTPRQVGRAKQPVGKAGRRHPSRADRARTRPSDGAVV</sequence>
<evidence type="ECO:0000256" key="10">
    <source>
        <dbReference type="HAMAP-Rule" id="MF_01464"/>
    </source>
</evidence>
<evidence type="ECO:0000256" key="9">
    <source>
        <dbReference type="HAMAP-Rule" id="MF_01463"/>
    </source>
</evidence>
<comment type="similarity">
    <text evidence="10">Belongs to the SecD/SecF family. SecF subfamily.</text>
</comment>
<feature type="transmembrane region" description="Helical" evidence="9">
    <location>
        <begin position="270"/>
        <end position="290"/>
    </location>
</feature>
<dbReference type="NCBIfam" id="TIGR01129">
    <property type="entry name" value="secD"/>
    <property type="match status" value="1"/>
</dbReference>
<feature type="domain" description="SecDF P1 head subdomain" evidence="14">
    <location>
        <begin position="134"/>
        <end position="252"/>
    </location>
</feature>
<feature type="region of interest" description="Disordered" evidence="11">
    <location>
        <begin position="739"/>
        <end position="771"/>
    </location>
</feature>
<feature type="transmembrane region" description="Helical" evidence="9">
    <location>
        <begin position="463"/>
        <end position="483"/>
    </location>
</feature>
<dbReference type="STRING" id="260086.SAMN05216207_1006164"/>
<feature type="transmembrane region" description="Helical" evidence="9">
    <location>
        <begin position="572"/>
        <end position="592"/>
    </location>
</feature>
<evidence type="ECO:0000259" key="12">
    <source>
        <dbReference type="Pfam" id="PF02355"/>
    </source>
</evidence>
<evidence type="ECO:0000256" key="11">
    <source>
        <dbReference type="SAM" id="MobiDB-lite"/>
    </source>
</evidence>
<evidence type="ECO:0000256" key="3">
    <source>
        <dbReference type="ARBA" id="ARBA00022475"/>
    </source>
</evidence>
<comment type="subunit">
    <text evidence="10">Forms a complex with SecD. Part of the essential Sec protein translocation apparatus which comprises SecA, SecYEG and auxiliary proteins SecDF. Other proteins may also be involved.</text>
</comment>
<dbReference type="Pfam" id="PF07549">
    <property type="entry name" value="Sec_GG"/>
    <property type="match status" value="2"/>
</dbReference>
<keyword evidence="6 9" id="KW-1133">Transmembrane helix</keyword>
<dbReference type="EMBL" id="FOUY01000006">
    <property type="protein sequence ID" value="SFN02439.1"/>
    <property type="molecule type" value="Genomic_DNA"/>
</dbReference>
<comment type="caution">
    <text evidence="9">Lacks conserved residue(s) required for the propagation of feature annotation.</text>
</comment>
<dbReference type="Pfam" id="PF21760">
    <property type="entry name" value="SecD_1st"/>
    <property type="match status" value="1"/>
</dbReference>
<keyword evidence="2 9" id="KW-0813">Transport</keyword>
<proteinExistence type="inferred from homology"/>
<feature type="transmembrane region" description="Helical" evidence="9">
    <location>
        <begin position="366"/>
        <end position="391"/>
    </location>
</feature>
<dbReference type="Proteomes" id="UP000199614">
    <property type="component" value="Unassembled WGS sequence"/>
</dbReference>
<evidence type="ECO:0000256" key="2">
    <source>
        <dbReference type="ARBA" id="ARBA00022448"/>
    </source>
</evidence>
<keyword evidence="3 9" id="KW-1003">Cell membrane</keyword>
<dbReference type="InterPro" id="IPR055344">
    <property type="entry name" value="SecD_SecF_C_bact"/>
</dbReference>
<dbReference type="RefSeq" id="WP_093339958.1">
    <property type="nucleotide sequence ID" value="NZ_FOUY01000006.1"/>
</dbReference>
<dbReference type="InterPro" id="IPR054384">
    <property type="entry name" value="SecDF_P1_head"/>
</dbReference>
<dbReference type="GO" id="GO:0043952">
    <property type="term" value="P:protein transport by the Sec complex"/>
    <property type="evidence" value="ECO:0007669"/>
    <property type="project" value="UniProtKB-UniRule"/>
</dbReference>
<protein>
    <recommendedName>
        <fullName evidence="9 10">Multifunctional fusion protein</fullName>
    </recommendedName>
    <domain>
        <recommendedName>
            <fullName evidence="9">Protein translocase subunit SecD</fullName>
        </recommendedName>
    </domain>
    <domain>
        <recommendedName>
            <fullName evidence="10">Protein-export membrane protein SecF</fullName>
        </recommendedName>
    </domain>
</protein>
<feature type="domain" description="Protein export membrane protein SecD/SecF C-terminal" evidence="12">
    <location>
        <begin position="555"/>
        <end position="731"/>
    </location>
</feature>
<feature type="transmembrane region" description="Helical" evidence="9">
    <location>
        <begin position="599"/>
        <end position="621"/>
    </location>
</feature>
<dbReference type="InterPro" id="IPR022646">
    <property type="entry name" value="SecD/SecF_CS"/>
</dbReference>
<feature type="compositionally biased region" description="Basic and acidic residues" evidence="11">
    <location>
        <begin position="756"/>
        <end position="765"/>
    </location>
</feature>
<dbReference type="GO" id="GO:0006605">
    <property type="term" value="P:protein targeting"/>
    <property type="evidence" value="ECO:0007669"/>
    <property type="project" value="UniProtKB-UniRule"/>
</dbReference>
<evidence type="ECO:0000256" key="6">
    <source>
        <dbReference type="ARBA" id="ARBA00022989"/>
    </source>
</evidence>
<dbReference type="InterPro" id="IPR048631">
    <property type="entry name" value="SecD_1st"/>
</dbReference>
<feature type="transmembrane region" description="Helical" evidence="9">
    <location>
        <begin position="627"/>
        <end position="648"/>
    </location>
</feature>
<dbReference type="NCBIfam" id="TIGR00916">
    <property type="entry name" value="2A0604s01"/>
    <property type="match status" value="1"/>
</dbReference>
<comment type="similarity">
    <text evidence="9">Belongs to the SecD/SecF family. SecD subfamily.</text>
</comment>
<keyword evidence="16" id="KW-1185">Reference proteome</keyword>
<feature type="transmembrane region" description="Helical" evidence="9">
    <location>
        <begin position="703"/>
        <end position="729"/>
    </location>
</feature>
<dbReference type="Gene3D" id="1.20.1640.10">
    <property type="entry name" value="Multidrug efflux transporter AcrB transmembrane domain"/>
    <property type="match status" value="2"/>
</dbReference>
<dbReference type="Gene3D" id="3.30.1360.200">
    <property type="match status" value="1"/>
</dbReference>
<dbReference type="PRINTS" id="PR01755">
    <property type="entry name" value="SECFTRNLCASE"/>
</dbReference>
<organism evidence="15 16">
    <name type="scientific">Pseudonocardia ammonioxydans</name>
    <dbReference type="NCBI Taxonomy" id="260086"/>
    <lineage>
        <taxon>Bacteria</taxon>
        <taxon>Bacillati</taxon>
        <taxon>Actinomycetota</taxon>
        <taxon>Actinomycetes</taxon>
        <taxon>Pseudonocardiales</taxon>
        <taxon>Pseudonocardiaceae</taxon>
        <taxon>Pseudonocardia</taxon>
    </lineage>
</organism>
<keyword evidence="7 9" id="KW-0811">Translocation</keyword>
<keyword evidence="8 9" id="KW-0472">Membrane</keyword>